<evidence type="ECO:0000259" key="4">
    <source>
        <dbReference type="Pfam" id="PF22022"/>
    </source>
</evidence>
<evidence type="ECO:0000256" key="1">
    <source>
        <dbReference type="ARBA" id="ARBA00008857"/>
    </source>
</evidence>
<evidence type="ECO:0000256" key="2">
    <source>
        <dbReference type="ARBA" id="ARBA00022908"/>
    </source>
</evidence>
<evidence type="ECO:0000256" key="3">
    <source>
        <dbReference type="ARBA" id="ARBA00023125"/>
    </source>
</evidence>
<dbReference type="Proteomes" id="UP000019194">
    <property type="component" value="Unassembled WGS sequence"/>
</dbReference>
<evidence type="ECO:0000313" key="5">
    <source>
        <dbReference type="EMBL" id="CDL39173.1"/>
    </source>
</evidence>
<organism evidence="5 6">
    <name type="scientific">Citrobacter freundii</name>
    <dbReference type="NCBI Taxonomy" id="546"/>
    <lineage>
        <taxon>Bacteria</taxon>
        <taxon>Pseudomonadati</taxon>
        <taxon>Pseudomonadota</taxon>
        <taxon>Gammaproteobacteria</taxon>
        <taxon>Enterobacterales</taxon>
        <taxon>Enterobacteriaceae</taxon>
        <taxon>Citrobacter</taxon>
        <taxon>Citrobacter freundii complex</taxon>
    </lineage>
</organism>
<dbReference type="InterPro" id="IPR053876">
    <property type="entry name" value="Phage_int_M"/>
</dbReference>
<dbReference type="Pfam" id="PF22022">
    <property type="entry name" value="Phage_int_M"/>
    <property type="match status" value="1"/>
</dbReference>
<dbReference type="InterPro" id="IPR050808">
    <property type="entry name" value="Phage_Integrase"/>
</dbReference>
<dbReference type="EMBL" id="CBWP010000055">
    <property type="protein sequence ID" value="CDL39173.1"/>
    <property type="molecule type" value="Genomic_DNA"/>
</dbReference>
<dbReference type="InterPro" id="IPR010998">
    <property type="entry name" value="Integrase_recombinase_N"/>
</dbReference>
<sequence>MIADGGDPSEKKQLEKLAKKISVVNTFRALAMEWHKHKCISWSESYAESVQEALEKDIFPYVGKRPVAEILPLEMLEVLRLN</sequence>
<proteinExistence type="inferred from homology"/>
<protein>
    <submittedName>
        <fullName evidence="5">Integrase</fullName>
    </submittedName>
</protein>
<keyword evidence="2" id="KW-0229">DNA integration</keyword>
<dbReference type="InterPro" id="IPR011010">
    <property type="entry name" value="DNA_brk_join_enz"/>
</dbReference>
<feature type="domain" description="Phage integrase central" evidence="4">
    <location>
        <begin position="27"/>
        <end position="80"/>
    </location>
</feature>
<evidence type="ECO:0000313" key="6">
    <source>
        <dbReference type="Proteomes" id="UP000019194"/>
    </source>
</evidence>
<reference evidence="5 6" key="1">
    <citation type="submission" date="2013-10" db="EMBL/GenBank/DDBJ databases">
        <title>Antibiotic resistance diversity of beta-lactamase producers in the General Hospital Vienna.</title>
        <authorList>
            <person name="Barisic I."/>
            <person name="Mitteregger D."/>
            <person name="Hirschl A.M."/>
            <person name="Noehammer C."/>
            <person name="Wiesinger-Mayr H."/>
        </authorList>
    </citation>
    <scope>NUCLEOTIDE SEQUENCE [LARGE SCALE GENOMIC DNA]</scope>
    <source>
        <strain evidence="5 6">ISC11</strain>
    </source>
</reference>
<dbReference type="Gene3D" id="1.10.150.130">
    <property type="match status" value="1"/>
</dbReference>
<comment type="similarity">
    <text evidence="1">Belongs to the 'phage' integrase family.</text>
</comment>
<dbReference type="GO" id="GO:0015074">
    <property type="term" value="P:DNA integration"/>
    <property type="evidence" value="ECO:0007669"/>
    <property type="project" value="UniProtKB-KW"/>
</dbReference>
<dbReference type="AlphaFoldDB" id="A0A7G2IRD6"/>
<dbReference type="GO" id="GO:0003677">
    <property type="term" value="F:DNA binding"/>
    <property type="evidence" value="ECO:0007669"/>
    <property type="project" value="UniProtKB-KW"/>
</dbReference>
<accession>A0A7G2IRD6</accession>
<keyword evidence="3" id="KW-0238">DNA-binding</keyword>
<dbReference type="PANTHER" id="PTHR30629:SF2">
    <property type="entry name" value="PROPHAGE INTEGRASE INTS-RELATED"/>
    <property type="match status" value="1"/>
</dbReference>
<name>A0A7G2IRD6_CITFR</name>
<dbReference type="SUPFAM" id="SSF56349">
    <property type="entry name" value="DNA breaking-rejoining enzymes"/>
    <property type="match status" value="1"/>
</dbReference>
<comment type="caution">
    <text evidence="5">The sequence shown here is derived from an EMBL/GenBank/DDBJ whole genome shotgun (WGS) entry which is preliminary data.</text>
</comment>
<dbReference type="PANTHER" id="PTHR30629">
    <property type="entry name" value="PROPHAGE INTEGRASE"/>
    <property type="match status" value="1"/>
</dbReference>